<sequence>AMGFNKDVISARSFYIWFSQKLIVMPMSEIAFGRISLLKMFTLFTSYLNSFRGKNSSNIINKACLYHQIPATRDKQE</sequence>
<gene>
    <name evidence="1" type="ORF">RPERSI_LOCUS25964</name>
</gene>
<comment type="caution">
    <text evidence="1">The sequence shown here is derived from an EMBL/GenBank/DDBJ whole genome shotgun (WGS) entry which is preliminary data.</text>
</comment>
<dbReference type="EMBL" id="CAJVQC010087127">
    <property type="protein sequence ID" value="CAG8823130.1"/>
    <property type="molecule type" value="Genomic_DNA"/>
</dbReference>
<accession>A0ACA9S398</accession>
<feature type="non-terminal residue" evidence="1">
    <location>
        <position position="1"/>
    </location>
</feature>
<reference evidence="1" key="1">
    <citation type="submission" date="2021-06" db="EMBL/GenBank/DDBJ databases">
        <authorList>
            <person name="Kallberg Y."/>
            <person name="Tangrot J."/>
            <person name="Rosling A."/>
        </authorList>
    </citation>
    <scope>NUCLEOTIDE SEQUENCE</scope>
    <source>
        <strain evidence="1">MA461A</strain>
    </source>
</reference>
<keyword evidence="2" id="KW-1185">Reference proteome</keyword>
<proteinExistence type="predicted"/>
<name>A0ACA9S398_9GLOM</name>
<organism evidence="1 2">
    <name type="scientific">Racocetra persica</name>
    <dbReference type="NCBI Taxonomy" id="160502"/>
    <lineage>
        <taxon>Eukaryota</taxon>
        <taxon>Fungi</taxon>
        <taxon>Fungi incertae sedis</taxon>
        <taxon>Mucoromycota</taxon>
        <taxon>Glomeromycotina</taxon>
        <taxon>Glomeromycetes</taxon>
        <taxon>Diversisporales</taxon>
        <taxon>Gigasporaceae</taxon>
        <taxon>Racocetra</taxon>
    </lineage>
</organism>
<dbReference type="Proteomes" id="UP000789920">
    <property type="component" value="Unassembled WGS sequence"/>
</dbReference>
<evidence type="ECO:0000313" key="2">
    <source>
        <dbReference type="Proteomes" id="UP000789920"/>
    </source>
</evidence>
<evidence type="ECO:0000313" key="1">
    <source>
        <dbReference type="EMBL" id="CAG8823130.1"/>
    </source>
</evidence>
<protein>
    <submittedName>
        <fullName evidence="1">32566_t:CDS:1</fullName>
    </submittedName>
</protein>